<dbReference type="EC" id="2.3.2.27" evidence="8"/>
<dbReference type="PANTHER" id="PTHR22849">
    <property type="entry name" value="WDSAM1 PROTEIN"/>
    <property type="match status" value="1"/>
</dbReference>
<comment type="caution">
    <text evidence="10">The sequence shown here is derived from an EMBL/GenBank/DDBJ whole genome shotgun (WGS) entry which is preliminary data.</text>
</comment>
<dbReference type="Gene3D" id="3.30.40.10">
    <property type="entry name" value="Zinc/RING finger domain, C3HC4 (zinc finger)"/>
    <property type="match status" value="1"/>
</dbReference>
<dbReference type="PROSITE" id="PS50176">
    <property type="entry name" value="ARM_REPEAT"/>
    <property type="match status" value="1"/>
</dbReference>
<proteinExistence type="predicted"/>
<dbReference type="InterPro" id="IPR016024">
    <property type="entry name" value="ARM-type_fold"/>
</dbReference>
<sequence>MGGRRTAVGNGGQELHVNVPSFFRCPISLDVMRSPVSLCTGVTYDRSSIQTWLDTGHNTCPATMQILPSTDFVPNHTLHRLIQHWSAQSLHPQSPQQQLINAEALLRGLPSSADPLPSLRKLAEVAGDAARVRELAENAATLPALWGILLRKVRELEAMEAAVRVLSAVLRHRKEDVAKADAFAADFRVLTPLVGVLKLGSLESRIAAAWVVEAMAAVSAEAKPQIAEAEGMLTELLRLVADGEGEKPTEPRAIVAGLAALAALSSLRRVRPRIVALGAVPALARLLARPSSPLAAVESALQLMEAASTCTEGRAAICADPAAVTAVVGRMTRVPSEAAERAVAVLWTVCHLLRDRRAQEAAAAGGGLAKVLLLMQTNCSPGARQMGVDLLKILRGNSKDEHPSYDSKTIHITPF</sequence>
<evidence type="ECO:0000313" key="11">
    <source>
        <dbReference type="Proteomes" id="UP000652761"/>
    </source>
</evidence>
<dbReference type="SUPFAM" id="SSF48371">
    <property type="entry name" value="ARM repeat"/>
    <property type="match status" value="1"/>
</dbReference>
<comment type="function">
    <text evidence="2 8">Functions as an E3 ubiquitin ligase.</text>
</comment>
<dbReference type="PANTHER" id="PTHR22849:SF163">
    <property type="entry name" value="U-BOX DOMAIN-CONTAINING PROTEIN"/>
    <property type="match status" value="1"/>
</dbReference>
<protein>
    <recommendedName>
        <fullName evidence="8 9">U-box domain-containing protein</fullName>
        <ecNumber evidence="8">2.3.2.27</ecNumber>
    </recommendedName>
    <alternativeName>
        <fullName evidence="8">RING-type E3 ubiquitin transferase PUB</fullName>
    </alternativeName>
</protein>
<dbReference type="Gene3D" id="1.25.10.10">
    <property type="entry name" value="Leucine-rich Repeat Variant"/>
    <property type="match status" value="1"/>
</dbReference>
<dbReference type="InterPro" id="IPR011989">
    <property type="entry name" value="ARM-like"/>
</dbReference>
<dbReference type="UniPathway" id="UPA00143"/>
<dbReference type="InterPro" id="IPR000225">
    <property type="entry name" value="Armadillo"/>
</dbReference>
<dbReference type="FunFam" id="3.30.40.10:FF:000502">
    <property type="entry name" value="RING-type E3 ubiquitin transferase"/>
    <property type="match status" value="1"/>
</dbReference>
<dbReference type="GO" id="GO:0016567">
    <property type="term" value="P:protein ubiquitination"/>
    <property type="evidence" value="ECO:0007669"/>
    <property type="project" value="UniProtKB-UniRule"/>
</dbReference>
<dbReference type="OrthoDB" id="10064100at2759"/>
<evidence type="ECO:0000256" key="2">
    <source>
        <dbReference type="ARBA" id="ARBA00003861"/>
    </source>
</evidence>
<dbReference type="CDD" id="cd16664">
    <property type="entry name" value="RING-Ubox_PUB"/>
    <property type="match status" value="1"/>
</dbReference>
<feature type="repeat" description="ARM" evidence="7">
    <location>
        <begin position="278"/>
        <end position="317"/>
    </location>
</feature>
<evidence type="ECO:0000256" key="1">
    <source>
        <dbReference type="ARBA" id="ARBA00000900"/>
    </source>
</evidence>
<name>A0A843WJY7_COLES</name>
<keyword evidence="11" id="KW-1185">Reference proteome</keyword>
<keyword evidence="4 8" id="KW-0808">Transferase</keyword>
<dbReference type="Proteomes" id="UP000652761">
    <property type="component" value="Unassembled WGS sequence"/>
</dbReference>
<dbReference type="InterPro" id="IPR013083">
    <property type="entry name" value="Znf_RING/FYVE/PHD"/>
</dbReference>
<evidence type="ECO:0000256" key="7">
    <source>
        <dbReference type="PROSITE-ProRule" id="PRU00259"/>
    </source>
</evidence>
<dbReference type="GO" id="GO:0061630">
    <property type="term" value="F:ubiquitin protein ligase activity"/>
    <property type="evidence" value="ECO:0007669"/>
    <property type="project" value="UniProtKB-UniRule"/>
</dbReference>
<feature type="domain" description="U-box" evidence="9">
    <location>
        <begin position="18"/>
        <end position="92"/>
    </location>
</feature>
<dbReference type="InterPro" id="IPR045185">
    <property type="entry name" value="PUB22/23/24-like"/>
</dbReference>
<dbReference type="AlphaFoldDB" id="A0A843WJY7"/>
<evidence type="ECO:0000256" key="6">
    <source>
        <dbReference type="ARBA" id="ARBA00022786"/>
    </source>
</evidence>
<keyword evidence="5" id="KW-0677">Repeat</keyword>
<dbReference type="SUPFAM" id="SSF57850">
    <property type="entry name" value="RING/U-box"/>
    <property type="match status" value="1"/>
</dbReference>
<evidence type="ECO:0000313" key="10">
    <source>
        <dbReference type="EMBL" id="MQM05861.1"/>
    </source>
</evidence>
<dbReference type="InterPro" id="IPR045210">
    <property type="entry name" value="RING-Ubox_PUB"/>
</dbReference>
<evidence type="ECO:0000256" key="4">
    <source>
        <dbReference type="ARBA" id="ARBA00022679"/>
    </source>
</evidence>
<comment type="pathway">
    <text evidence="3 8">Protein modification; protein ubiquitination.</text>
</comment>
<dbReference type="Pfam" id="PF04564">
    <property type="entry name" value="U-box"/>
    <property type="match status" value="1"/>
</dbReference>
<reference evidence="10" key="1">
    <citation type="submission" date="2017-07" db="EMBL/GenBank/DDBJ databases">
        <title>Taro Niue Genome Assembly and Annotation.</title>
        <authorList>
            <person name="Atibalentja N."/>
            <person name="Keating K."/>
            <person name="Fields C.J."/>
        </authorList>
    </citation>
    <scope>NUCLEOTIDE SEQUENCE</scope>
    <source>
        <strain evidence="10">Niue_2</strain>
        <tissue evidence="10">Leaf</tissue>
    </source>
</reference>
<organism evidence="10 11">
    <name type="scientific">Colocasia esculenta</name>
    <name type="common">Wild taro</name>
    <name type="synonym">Arum esculentum</name>
    <dbReference type="NCBI Taxonomy" id="4460"/>
    <lineage>
        <taxon>Eukaryota</taxon>
        <taxon>Viridiplantae</taxon>
        <taxon>Streptophyta</taxon>
        <taxon>Embryophyta</taxon>
        <taxon>Tracheophyta</taxon>
        <taxon>Spermatophyta</taxon>
        <taxon>Magnoliopsida</taxon>
        <taxon>Liliopsida</taxon>
        <taxon>Araceae</taxon>
        <taxon>Aroideae</taxon>
        <taxon>Colocasieae</taxon>
        <taxon>Colocasia</taxon>
    </lineage>
</organism>
<gene>
    <name evidence="10" type="ORF">Taro_038677</name>
</gene>
<comment type="catalytic activity">
    <reaction evidence="1 8">
        <text>S-ubiquitinyl-[E2 ubiquitin-conjugating enzyme]-L-cysteine + [acceptor protein]-L-lysine = [E2 ubiquitin-conjugating enzyme]-L-cysteine + N(6)-ubiquitinyl-[acceptor protein]-L-lysine.</text>
        <dbReference type="EC" id="2.3.2.27"/>
    </reaction>
</comment>
<dbReference type="EMBL" id="NMUH01003490">
    <property type="protein sequence ID" value="MQM05861.1"/>
    <property type="molecule type" value="Genomic_DNA"/>
</dbReference>
<evidence type="ECO:0000259" key="9">
    <source>
        <dbReference type="PROSITE" id="PS51698"/>
    </source>
</evidence>
<accession>A0A843WJY7</accession>
<evidence type="ECO:0000256" key="8">
    <source>
        <dbReference type="RuleBase" id="RU369093"/>
    </source>
</evidence>
<evidence type="ECO:0000256" key="5">
    <source>
        <dbReference type="ARBA" id="ARBA00022737"/>
    </source>
</evidence>
<evidence type="ECO:0000256" key="3">
    <source>
        <dbReference type="ARBA" id="ARBA00004906"/>
    </source>
</evidence>
<dbReference type="PROSITE" id="PS51698">
    <property type="entry name" value="U_BOX"/>
    <property type="match status" value="1"/>
</dbReference>
<dbReference type="InterPro" id="IPR003613">
    <property type="entry name" value="Ubox_domain"/>
</dbReference>
<dbReference type="InterPro" id="IPR058678">
    <property type="entry name" value="ARM_PUB"/>
</dbReference>
<dbReference type="Pfam" id="PF25598">
    <property type="entry name" value="ARM_PUB"/>
    <property type="match status" value="1"/>
</dbReference>
<dbReference type="SMART" id="SM00504">
    <property type="entry name" value="Ubox"/>
    <property type="match status" value="1"/>
</dbReference>
<keyword evidence="6 8" id="KW-0833">Ubl conjugation pathway</keyword>